<dbReference type="SUPFAM" id="SSF53850">
    <property type="entry name" value="Periplasmic binding protein-like II"/>
    <property type="match status" value="1"/>
</dbReference>
<accession>A0A0H4IF52</accession>
<keyword evidence="3" id="KW-1185">Reference proteome</keyword>
<gene>
    <name evidence="2" type="ORF">ABA45_15065</name>
</gene>
<dbReference type="NCBIfam" id="TIGR02122">
    <property type="entry name" value="TRAP_TAXI"/>
    <property type="match status" value="1"/>
</dbReference>
<dbReference type="Gene3D" id="3.40.190.10">
    <property type="entry name" value="Periplasmic binding protein-like II"/>
    <property type="match status" value="2"/>
</dbReference>
<evidence type="ECO:0000313" key="2">
    <source>
        <dbReference type="EMBL" id="AKO53577.1"/>
    </source>
</evidence>
<organism evidence="2 3">
    <name type="scientific">Marinobacter psychrophilus</name>
    <dbReference type="NCBI Taxonomy" id="330734"/>
    <lineage>
        <taxon>Bacteria</taxon>
        <taxon>Pseudomonadati</taxon>
        <taxon>Pseudomonadota</taxon>
        <taxon>Gammaproteobacteria</taxon>
        <taxon>Pseudomonadales</taxon>
        <taxon>Marinobacteraceae</taxon>
        <taxon>Marinobacter</taxon>
    </lineage>
</organism>
<evidence type="ECO:0000313" key="3">
    <source>
        <dbReference type="Proteomes" id="UP000036406"/>
    </source>
</evidence>
<dbReference type="Pfam" id="PF16868">
    <property type="entry name" value="NMT1_3"/>
    <property type="match status" value="1"/>
</dbReference>
<keyword evidence="1" id="KW-0732">Signal</keyword>
<dbReference type="InterPro" id="IPR011852">
    <property type="entry name" value="TRAP_TAXI"/>
</dbReference>
<feature type="chain" id="PRO_5005206593" evidence="1">
    <location>
        <begin position="26"/>
        <end position="389"/>
    </location>
</feature>
<dbReference type="RefSeq" id="WP_048387469.1">
    <property type="nucleotide sequence ID" value="NZ_CP011494.1"/>
</dbReference>
<dbReference type="AlphaFoldDB" id="A0A0H4IF52"/>
<dbReference type="STRING" id="330734.ABA45_15065"/>
<dbReference type="PATRIC" id="fig|330734.3.peg.3173"/>
<name>A0A0H4IF52_9GAMM</name>
<dbReference type="Proteomes" id="UP000036406">
    <property type="component" value="Chromosome"/>
</dbReference>
<proteinExistence type="predicted"/>
<dbReference type="EMBL" id="CP011494">
    <property type="protein sequence ID" value="AKO53577.1"/>
    <property type="molecule type" value="Genomic_DNA"/>
</dbReference>
<reference evidence="2 3" key="1">
    <citation type="submission" date="2015-05" db="EMBL/GenBank/DDBJ databases">
        <title>Complete genome of Marinobacter psychrophilus strain 20041T isolated from sea-ice of the Canadian Basin.</title>
        <authorList>
            <person name="Song L."/>
            <person name="Ren L."/>
            <person name="Yu Y."/>
            <person name="Wang X."/>
        </authorList>
    </citation>
    <scope>NUCLEOTIDE SEQUENCE [LARGE SCALE GENOMIC DNA]</scope>
    <source>
        <strain evidence="2 3">20041</strain>
    </source>
</reference>
<feature type="signal peptide" evidence="1">
    <location>
        <begin position="1"/>
        <end position="25"/>
    </location>
</feature>
<sequence>MIKTTIFTKRLLIGVLSTVSFFAHSAENIELPSTLAMTAYGTGSAGYTQMVSIGNLLKNEYGTSVRILPGENDVSRMTPLRMGRVPLCACGIASYYGSEGVLLFADPQWGPQSIRLISTSTASFGLGVAVAGDINVKTPADLKGKRVAYIRGDDALNIGTEAFLAFGGLTWDDVERVEFPGYGRSFEGIVANQVDAAFTMSVAPPAQQLSASPRGIVWPELDPENKKGWQRLQTVAPYFQPHKVTSAAGENYGKDSPWIGATYPYPILVGNESLDDKTARNLVRVLIEDHDKYKDAAPGNAGYSLENQNMQWVIPYHDAVVEYYKEIGHWTDAMQAHQDGLVKRQGLLKTTWESFMGSNPPEGEDAFRSGWMEARAKALEAEGMEAVFR</sequence>
<protein>
    <submittedName>
        <fullName evidence="2">C4-dicarboxylate ABC transporter substrate-binding protein</fullName>
    </submittedName>
</protein>
<dbReference type="KEGG" id="mpq:ABA45_15065"/>
<evidence type="ECO:0000256" key="1">
    <source>
        <dbReference type="SAM" id="SignalP"/>
    </source>
</evidence>